<organism evidence="2 3">
    <name type="scientific">Trichonephila clavata</name>
    <name type="common">Joro spider</name>
    <name type="synonym">Nephila clavata</name>
    <dbReference type="NCBI Taxonomy" id="2740835"/>
    <lineage>
        <taxon>Eukaryota</taxon>
        <taxon>Metazoa</taxon>
        <taxon>Ecdysozoa</taxon>
        <taxon>Arthropoda</taxon>
        <taxon>Chelicerata</taxon>
        <taxon>Arachnida</taxon>
        <taxon>Araneae</taxon>
        <taxon>Araneomorphae</taxon>
        <taxon>Entelegynae</taxon>
        <taxon>Araneoidea</taxon>
        <taxon>Nephilidae</taxon>
        <taxon>Trichonephila</taxon>
    </lineage>
</organism>
<evidence type="ECO:0000256" key="1">
    <source>
        <dbReference type="SAM" id="MobiDB-lite"/>
    </source>
</evidence>
<dbReference type="AlphaFoldDB" id="A0A8X6LR53"/>
<reference evidence="2" key="1">
    <citation type="submission" date="2020-07" db="EMBL/GenBank/DDBJ databases">
        <title>Multicomponent nature underlies the extraordinary mechanical properties of spider dragline silk.</title>
        <authorList>
            <person name="Kono N."/>
            <person name="Nakamura H."/>
            <person name="Mori M."/>
            <person name="Yoshida Y."/>
            <person name="Ohtoshi R."/>
            <person name="Malay A.D."/>
            <person name="Moran D.A.P."/>
            <person name="Tomita M."/>
            <person name="Numata K."/>
            <person name="Arakawa K."/>
        </authorList>
    </citation>
    <scope>NUCLEOTIDE SEQUENCE</scope>
</reference>
<accession>A0A8X6LR53</accession>
<sequence>MAFCSDQPIDMDFQNVSLPTSGISTSESPVDPTPCAKFQVIKADIKRYSLIVKGYENMILSLRQSNARDEHDPMFVEITRQLTIYEDLLEKSVSEFGSLPYCNTPGCPVPETPTSSPLKTQSAKRKDEEGYISPPQRKIIQKIYL</sequence>
<keyword evidence="3" id="KW-1185">Reference proteome</keyword>
<feature type="region of interest" description="Disordered" evidence="1">
    <location>
        <begin position="106"/>
        <end position="133"/>
    </location>
</feature>
<gene>
    <name evidence="2" type="ORF">TNCT_276551</name>
</gene>
<name>A0A8X6LR53_TRICU</name>
<comment type="caution">
    <text evidence="2">The sequence shown here is derived from an EMBL/GenBank/DDBJ whole genome shotgun (WGS) entry which is preliminary data.</text>
</comment>
<evidence type="ECO:0000313" key="3">
    <source>
        <dbReference type="Proteomes" id="UP000887116"/>
    </source>
</evidence>
<dbReference type="Proteomes" id="UP000887116">
    <property type="component" value="Unassembled WGS sequence"/>
</dbReference>
<dbReference type="EMBL" id="BMAO01007855">
    <property type="protein sequence ID" value="GFR18985.1"/>
    <property type="molecule type" value="Genomic_DNA"/>
</dbReference>
<protein>
    <submittedName>
        <fullName evidence="2">Uncharacterized protein</fullName>
    </submittedName>
</protein>
<evidence type="ECO:0000313" key="2">
    <source>
        <dbReference type="EMBL" id="GFR18985.1"/>
    </source>
</evidence>
<proteinExistence type="predicted"/>
<feature type="compositionally biased region" description="Polar residues" evidence="1">
    <location>
        <begin position="112"/>
        <end position="121"/>
    </location>
</feature>
<dbReference type="OrthoDB" id="10338903at2759"/>